<reference evidence="2 3" key="1">
    <citation type="submission" date="2019-03" db="EMBL/GenBank/DDBJ databases">
        <title>Complete genome assembly of MDR B. fragilis.</title>
        <authorList>
            <person name="Sydenham T.V."/>
            <person name="Hasman H."/>
            <person name="Justesen U.S."/>
        </authorList>
    </citation>
    <scope>NUCLEOTIDE SEQUENCE [LARGE SCALE GENOMIC DNA]</scope>
    <source>
        <strain evidence="2 3">DCMSKEJBY0001B</strain>
    </source>
</reference>
<dbReference type="EMBL" id="CP036546">
    <property type="protein sequence ID" value="QCQ46079.1"/>
    <property type="molecule type" value="Genomic_DNA"/>
</dbReference>
<accession>A0AAE6EU93</accession>
<dbReference type="AlphaFoldDB" id="A0AAE6EU93"/>
<proteinExistence type="predicted"/>
<evidence type="ECO:0000313" key="3">
    <source>
        <dbReference type="Proteomes" id="UP000036847"/>
    </source>
</evidence>
<sequence length="139" mass="15225">METSDKALIQKVQIASELLSFTEIQEICESLKQEIAIEKVKVDEKENKRGVLDDPAIIIAIISASSAVIVALIKAFVSISKINKLKGTITIKTDTSTIKIDGEGSAKDMQKWVDSLGKSSIIKQISLLSDKDDDDEFDI</sequence>
<keyword evidence="1" id="KW-1133">Transmembrane helix</keyword>
<name>A0AAE6EU93_BACFG</name>
<gene>
    <name evidence="2" type="ORF">EC80_015055</name>
</gene>
<organism evidence="2 3">
    <name type="scientific">Bacteroides fragilis</name>
    <dbReference type="NCBI Taxonomy" id="817"/>
    <lineage>
        <taxon>Bacteria</taxon>
        <taxon>Pseudomonadati</taxon>
        <taxon>Bacteroidota</taxon>
        <taxon>Bacteroidia</taxon>
        <taxon>Bacteroidales</taxon>
        <taxon>Bacteroidaceae</taxon>
        <taxon>Bacteroides</taxon>
    </lineage>
</organism>
<keyword evidence="1" id="KW-0472">Membrane</keyword>
<evidence type="ECO:0000313" key="2">
    <source>
        <dbReference type="EMBL" id="QCQ46079.1"/>
    </source>
</evidence>
<dbReference type="RefSeq" id="WP_005805922.1">
    <property type="nucleotide sequence ID" value="NZ_CP036546.1"/>
</dbReference>
<feature type="transmembrane region" description="Helical" evidence="1">
    <location>
        <begin position="56"/>
        <end position="77"/>
    </location>
</feature>
<protein>
    <submittedName>
        <fullName evidence="2">Uncharacterized protein</fullName>
    </submittedName>
</protein>
<keyword evidence="1" id="KW-0812">Transmembrane</keyword>
<evidence type="ECO:0000256" key="1">
    <source>
        <dbReference type="SAM" id="Phobius"/>
    </source>
</evidence>
<dbReference type="Proteomes" id="UP000036847">
    <property type="component" value="Chromosome"/>
</dbReference>